<evidence type="ECO:0000313" key="1">
    <source>
        <dbReference type="EMBL" id="KAK9019041.1"/>
    </source>
</evidence>
<keyword evidence="2" id="KW-1185">Reference proteome</keyword>
<evidence type="ECO:0000313" key="2">
    <source>
        <dbReference type="Proteomes" id="UP001396334"/>
    </source>
</evidence>
<organism evidence="1 2">
    <name type="scientific">Hibiscus sabdariffa</name>
    <name type="common">roselle</name>
    <dbReference type="NCBI Taxonomy" id="183260"/>
    <lineage>
        <taxon>Eukaryota</taxon>
        <taxon>Viridiplantae</taxon>
        <taxon>Streptophyta</taxon>
        <taxon>Embryophyta</taxon>
        <taxon>Tracheophyta</taxon>
        <taxon>Spermatophyta</taxon>
        <taxon>Magnoliopsida</taxon>
        <taxon>eudicotyledons</taxon>
        <taxon>Gunneridae</taxon>
        <taxon>Pentapetalae</taxon>
        <taxon>rosids</taxon>
        <taxon>malvids</taxon>
        <taxon>Malvales</taxon>
        <taxon>Malvaceae</taxon>
        <taxon>Malvoideae</taxon>
        <taxon>Hibiscus</taxon>
    </lineage>
</organism>
<sequence length="120" mass="13616">MIHMMQQQKSDATKNVVAIPNDVVNEVRGERFSEPRWETNWVKVEDVVEEDAYSNEVGRGNTFAGDVELGMVEEGENEMNNEEEDVDLGIVHSDGDVVEDEVAQANVSNRVDIEFRGFLW</sequence>
<accession>A0ABR2S218</accession>
<dbReference type="Proteomes" id="UP001396334">
    <property type="component" value="Unassembled WGS sequence"/>
</dbReference>
<protein>
    <submittedName>
        <fullName evidence="1">Uncharacterized protein</fullName>
    </submittedName>
</protein>
<proteinExistence type="predicted"/>
<gene>
    <name evidence="1" type="ORF">V6N11_034081</name>
</gene>
<name>A0ABR2S218_9ROSI</name>
<reference evidence="1 2" key="1">
    <citation type="journal article" date="2024" name="G3 (Bethesda)">
        <title>Genome assembly of Hibiscus sabdariffa L. provides insights into metabolisms of medicinal natural products.</title>
        <authorList>
            <person name="Kim T."/>
        </authorList>
    </citation>
    <scope>NUCLEOTIDE SEQUENCE [LARGE SCALE GENOMIC DNA]</scope>
    <source>
        <strain evidence="1">TK-2024</strain>
        <tissue evidence="1">Old leaves</tissue>
    </source>
</reference>
<comment type="caution">
    <text evidence="1">The sequence shown here is derived from an EMBL/GenBank/DDBJ whole genome shotgun (WGS) entry which is preliminary data.</text>
</comment>
<dbReference type="EMBL" id="JBBPBN010000018">
    <property type="protein sequence ID" value="KAK9019041.1"/>
    <property type="molecule type" value="Genomic_DNA"/>
</dbReference>